<dbReference type="SUPFAM" id="SSF48403">
    <property type="entry name" value="Ankyrin repeat"/>
    <property type="match status" value="1"/>
</dbReference>
<keyword evidence="3" id="KW-0175">Coiled coil</keyword>
<sequence>MQQRTLSPHLDPNMASHSITGEGFQKSLDKFRQRLSPEQRNRFSLSSLDDVKFEIQSIQERLGPDKNLRSFQRMKRFLEGMEQLEKLVQIFLNTSEVVAFVWGPIKLALMVASARVENLERLLGVYNEIGEVLNGVGKYDRLFKYYPDYRKVLEIYFYDILEFHYQVLNTFAKPSWKTALDYVWPAFKTKFEPIIESLRRHRELLTDEKSTVILEEVQHAHSILQDIRSRLERLQQGINNQARELRERILKQKENVRTKLRPRDYIEDHRLALNRRVVSSSGNWILADPKFKAWLHGGAAAERILYINGMPGSGKTILVSTIIDHLSRSRQTNNNHHTVLFFYFSDEGGNEASNAKADMFRALLMQLMDQDDTILEYLDQKFAGLADSDIRRESFLEESLGYCINKQSEISILIDALDESKKGSGGGLNSIVTWIQEVITVAAVQGIHVRFLVSGQRDGLVDQSLSLYLSIHLDGTDQHKDDIRNYVSLKASGIRTRFKLNASEETNIVCKVVEAAQGMFLYARVVLENLFSQPSIAHFRGELSRENFPTELGQAYERVAIRIFDRLHEAMRWSAVRILAWVATSGRPLRRREIQARFCIQPSDSSCEFEERMLDSFKTTCGSLVDVEPCEQYPDSEHEQIVRIVHPTAGKYLAQSRRILPFQEHADAAIYFSRYLTSHPFQGSVAKGEIQTIALTGYYALQDYACAFWHHHVILALSPPSDISPEFMETVVRCAEALILISQPEPSWTSPLDNLTATEGINLREGLIRTTNELSHISTEGSLLSQKIERIRSVIESIHHEVKFSDGTTIDAFKELHGPLRFKCPKVKCHHFATGFGKREERDDHVREHERPFRCSQLGCPARTTGFPSSRLLAGHIRYFHNSDPVPLFPKRGTSATIHRAVASGDLEAVKDFHRAGVSLLSPEKKKGGLTPLQLSITNGHLNICAYILEQNPSLANFWLLPKTSTWDWITSQTYSPLKEALRTDDIHLFETLKYSSGSQFSLDRLCDIVPAIVAYGSISILGGISDDFSSWKAIASEFISARSWEGICDCCKAVSQTSSDSLMKQTAIVHEFLAKLFPSFCKPGRKPPQRAFFTPERSESITNALNFLYLDKSWSLLSISISSRAYAVAECALDLIDMVDQTNASYAVEIRFLRQLVLKVEEDKDWMKLRMRNLAERLITATGITETNTVDAYGDLPLHDAINGGNLSCAEVLIPVTINLDQRSRSYDCTSLELAGMHNHRSIVKLLIESNRVDLTQNLQSQLGTPTLKYRGGKWYLNKDAIFDRSRDPNQDDLPICDYVPPEQESPLEPLSDTAPLEPLSDTTPLNL</sequence>
<proteinExistence type="predicted"/>
<feature type="region of interest" description="Disordered" evidence="4">
    <location>
        <begin position="1"/>
        <end position="20"/>
    </location>
</feature>
<feature type="coiled-coil region" evidence="3">
    <location>
        <begin position="224"/>
        <end position="259"/>
    </location>
</feature>
<dbReference type="Pfam" id="PF24883">
    <property type="entry name" value="NPHP3_N"/>
    <property type="match status" value="1"/>
</dbReference>
<evidence type="ECO:0000259" key="6">
    <source>
        <dbReference type="Pfam" id="PF24883"/>
    </source>
</evidence>
<keyword evidence="8" id="KW-1185">Reference proteome</keyword>
<feature type="domain" description="DUF7708" evidence="5">
    <location>
        <begin position="74"/>
        <end position="210"/>
    </location>
</feature>
<reference evidence="7 8" key="1">
    <citation type="submission" date="2023-08" db="EMBL/GenBank/DDBJ databases">
        <authorList>
            <person name="Palmer J.M."/>
        </authorList>
    </citation>
    <scope>NUCLEOTIDE SEQUENCE [LARGE SCALE GENOMIC DNA]</scope>
    <source>
        <strain evidence="7 8">TWF481</strain>
    </source>
</reference>
<comment type="caution">
    <text evidence="7">The sequence shown here is derived from an EMBL/GenBank/DDBJ whole genome shotgun (WGS) entry which is preliminary data.</text>
</comment>
<evidence type="ECO:0000313" key="8">
    <source>
        <dbReference type="Proteomes" id="UP001370758"/>
    </source>
</evidence>
<dbReference type="PANTHER" id="PTHR10039">
    <property type="entry name" value="AMELOGENIN"/>
    <property type="match status" value="1"/>
</dbReference>
<feature type="repeat" description="ANK" evidence="2">
    <location>
        <begin position="1194"/>
        <end position="1226"/>
    </location>
</feature>
<dbReference type="Proteomes" id="UP001370758">
    <property type="component" value="Unassembled WGS sequence"/>
</dbReference>
<dbReference type="SUPFAM" id="SSF52540">
    <property type="entry name" value="P-loop containing nucleoside triphosphate hydrolases"/>
    <property type="match status" value="1"/>
</dbReference>
<dbReference type="EMBL" id="JAVHJL010000003">
    <property type="protein sequence ID" value="KAK6507854.1"/>
    <property type="molecule type" value="Genomic_DNA"/>
</dbReference>
<dbReference type="InterPro" id="IPR027417">
    <property type="entry name" value="P-loop_NTPase"/>
</dbReference>
<dbReference type="InterPro" id="IPR056125">
    <property type="entry name" value="DUF7708"/>
</dbReference>
<dbReference type="SMART" id="SM00248">
    <property type="entry name" value="ANK"/>
    <property type="match status" value="4"/>
</dbReference>
<evidence type="ECO:0000259" key="5">
    <source>
        <dbReference type="Pfam" id="PF24809"/>
    </source>
</evidence>
<feature type="domain" description="Nephrocystin 3-like N-terminal" evidence="6">
    <location>
        <begin position="281"/>
        <end position="454"/>
    </location>
</feature>
<dbReference type="InterPro" id="IPR036770">
    <property type="entry name" value="Ankyrin_rpt-contain_sf"/>
</dbReference>
<keyword evidence="2" id="KW-0040">ANK repeat</keyword>
<protein>
    <recommendedName>
        <fullName evidence="9">NACHT domain-containing protein</fullName>
    </recommendedName>
</protein>
<gene>
    <name evidence="7" type="ORF">TWF481_006276</name>
</gene>
<dbReference type="PROSITE" id="PS50088">
    <property type="entry name" value="ANK_REPEAT"/>
    <property type="match status" value="1"/>
</dbReference>
<keyword evidence="1" id="KW-0677">Repeat</keyword>
<evidence type="ECO:0000256" key="1">
    <source>
        <dbReference type="ARBA" id="ARBA00022737"/>
    </source>
</evidence>
<accession>A0AAV9WHL1</accession>
<evidence type="ECO:0008006" key="9">
    <source>
        <dbReference type="Google" id="ProtNLM"/>
    </source>
</evidence>
<dbReference type="Gene3D" id="1.25.40.20">
    <property type="entry name" value="Ankyrin repeat-containing domain"/>
    <property type="match status" value="2"/>
</dbReference>
<feature type="region of interest" description="Disordered" evidence="4">
    <location>
        <begin position="1287"/>
        <end position="1329"/>
    </location>
</feature>
<dbReference type="Gene3D" id="3.40.50.300">
    <property type="entry name" value="P-loop containing nucleotide triphosphate hydrolases"/>
    <property type="match status" value="1"/>
</dbReference>
<dbReference type="InterPro" id="IPR002110">
    <property type="entry name" value="Ankyrin_rpt"/>
</dbReference>
<feature type="compositionally biased region" description="Low complexity" evidence="4">
    <location>
        <begin position="1302"/>
        <end position="1313"/>
    </location>
</feature>
<dbReference type="InterPro" id="IPR056884">
    <property type="entry name" value="NPHP3-like_N"/>
</dbReference>
<evidence type="ECO:0000313" key="7">
    <source>
        <dbReference type="EMBL" id="KAK6507854.1"/>
    </source>
</evidence>
<evidence type="ECO:0000256" key="3">
    <source>
        <dbReference type="SAM" id="Coils"/>
    </source>
</evidence>
<name>A0AAV9WHL1_9PEZI</name>
<evidence type="ECO:0000256" key="2">
    <source>
        <dbReference type="PROSITE-ProRule" id="PRU00023"/>
    </source>
</evidence>
<evidence type="ECO:0000256" key="4">
    <source>
        <dbReference type="SAM" id="MobiDB-lite"/>
    </source>
</evidence>
<dbReference type="PANTHER" id="PTHR10039:SF14">
    <property type="entry name" value="NACHT DOMAIN-CONTAINING PROTEIN"/>
    <property type="match status" value="1"/>
</dbReference>
<dbReference type="Pfam" id="PF24809">
    <property type="entry name" value="DUF7708"/>
    <property type="match status" value="1"/>
</dbReference>
<organism evidence="7 8">
    <name type="scientific">Arthrobotrys musiformis</name>
    <dbReference type="NCBI Taxonomy" id="47236"/>
    <lineage>
        <taxon>Eukaryota</taxon>
        <taxon>Fungi</taxon>
        <taxon>Dikarya</taxon>
        <taxon>Ascomycota</taxon>
        <taxon>Pezizomycotina</taxon>
        <taxon>Orbiliomycetes</taxon>
        <taxon>Orbiliales</taxon>
        <taxon>Orbiliaceae</taxon>
        <taxon>Arthrobotrys</taxon>
    </lineage>
</organism>
<dbReference type="Pfam" id="PF12796">
    <property type="entry name" value="Ank_2"/>
    <property type="match status" value="1"/>
</dbReference>